<dbReference type="Proteomes" id="UP000238206">
    <property type="component" value="Unassembled WGS sequence"/>
</dbReference>
<evidence type="ECO:0000256" key="1">
    <source>
        <dbReference type="SAM" id="MobiDB-lite"/>
    </source>
</evidence>
<proteinExistence type="predicted"/>
<dbReference type="EMBL" id="PUIQ01000003">
    <property type="protein sequence ID" value="PQP21323.1"/>
    <property type="molecule type" value="Genomic_DNA"/>
</dbReference>
<dbReference type="AlphaFoldDB" id="A0A2S8J2V8"/>
<accession>A0A2S8J2V8</accession>
<protein>
    <submittedName>
        <fullName evidence="2">Uncharacterized protein</fullName>
    </submittedName>
</protein>
<organism evidence="2 3">
    <name type="scientific">Burkholderia cepacia</name>
    <name type="common">Pseudomonas cepacia</name>
    <dbReference type="NCBI Taxonomy" id="292"/>
    <lineage>
        <taxon>Bacteria</taxon>
        <taxon>Pseudomonadati</taxon>
        <taxon>Pseudomonadota</taxon>
        <taxon>Betaproteobacteria</taxon>
        <taxon>Burkholderiales</taxon>
        <taxon>Burkholderiaceae</taxon>
        <taxon>Burkholderia</taxon>
        <taxon>Burkholderia cepacia complex</taxon>
    </lineage>
</organism>
<comment type="caution">
    <text evidence="2">The sequence shown here is derived from an EMBL/GenBank/DDBJ whole genome shotgun (WGS) entry which is preliminary data.</text>
</comment>
<reference evidence="2 3" key="1">
    <citation type="submission" date="2018-02" db="EMBL/GenBank/DDBJ databases">
        <title>Draft genome sequencing of Burkholderia cepacia Y14-15.</title>
        <authorList>
            <person name="Zheng B.-X."/>
        </authorList>
    </citation>
    <scope>NUCLEOTIDE SEQUENCE [LARGE SCALE GENOMIC DNA]</scope>
    <source>
        <strain evidence="2 3">Y14-15</strain>
    </source>
</reference>
<evidence type="ECO:0000313" key="3">
    <source>
        <dbReference type="Proteomes" id="UP000238206"/>
    </source>
</evidence>
<gene>
    <name evidence="2" type="ORF">C5615_03270</name>
</gene>
<evidence type="ECO:0000313" key="2">
    <source>
        <dbReference type="EMBL" id="PQP21323.1"/>
    </source>
</evidence>
<name>A0A2S8J2V8_BURCE</name>
<sequence>MPPRIAHAAAPFARSKVSRLVWRCARPRTARAAPAKKQMCPEGREARQAWSRSGHPEGKTDRLSAAPRAFERAACGAVATRLSPSSLP</sequence>
<feature type="region of interest" description="Disordered" evidence="1">
    <location>
        <begin position="33"/>
        <end position="64"/>
    </location>
</feature>